<comment type="caution">
    <text evidence="1">The sequence shown here is derived from an EMBL/GenBank/DDBJ whole genome shotgun (WGS) entry which is preliminary data.</text>
</comment>
<name>A0ABS9CRF2_9FIRM</name>
<organism evidence="1 2">
    <name type="scientific">Anaeromassilibacillus senegalensis</name>
    <dbReference type="NCBI Taxonomy" id="1673717"/>
    <lineage>
        <taxon>Bacteria</taxon>
        <taxon>Bacillati</taxon>
        <taxon>Bacillota</taxon>
        <taxon>Clostridia</taxon>
        <taxon>Eubacteriales</taxon>
        <taxon>Acutalibacteraceae</taxon>
        <taxon>Anaeromassilibacillus</taxon>
    </lineage>
</organism>
<evidence type="ECO:0000313" key="2">
    <source>
        <dbReference type="Proteomes" id="UP001299220"/>
    </source>
</evidence>
<proteinExistence type="predicted"/>
<evidence type="ECO:0000313" key="1">
    <source>
        <dbReference type="EMBL" id="MCF2652906.1"/>
    </source>
</evidence>
<dbReference type="EMBL" id="JAFBIT010000003">
    <property type="protein sequence ID" value="MCF2652906.1"/>
    <property type="molecule type" value="Genomic_DNA"/>
</dbReference>
<dbReference type="Proteomes" id="UP001299220">
    <property type="component" value="Unassembled WGS sequence"/>
</dbReference>
<accession>A0ABS9CRF2</accession>
<gene>
    <name evidence="1" type="ORF">JQM67_09865</name>
</gene>
<evidence type="ECO:0008006" key="3">
    <source>
        <dbReference type="Google" id="ProtNLM"/>
    </source>
</evidence>
<protein>
    <recommendedName>
        <fullName evidence="3">Tim44-like domain-containing protein</fullName>
    </recommendedName>
</protein>
<reference evidence="1 2" key="1">
    <citation type="submission" date="2020-12" db="EMBL/GenBank/DDBJ databases">
        <title>Whole genome sequences of gut porcine anaerobes.</title>
        <authorList>
            <person name="Kubasova T."/>
            <person name="Jahodarova E."/>
            <person name="Rychlik I."/>
        </authorList>
    </citation>
    <scope>NUCLEOTIDE SEQUENCE [LARGE SCALE GENOMIC DNA]</scope>
    <source>
        <strain evidence="1 2">An867</strain>
    </source>
</reference>
<sequence>MALFALFRFAKPKNQSAILNWLVEHAGRTDARAEEEFGKLARFCVTDEDAVSEQHAINLVSARFTGHTGYMWVSYYQTAYDKNHAVTSGSGGKSIGSQILSRWELSQDGGKWTVTAIREHP</sequence>
<keyword evidence="2" id="KW-1185">Reference proteome</keyword>
<dbReference type="RefSeq" id="WP_235323946.1">
    <property type="nucleotide sequence ID" value="NZ_JAFBIT010000003.1"/>
</dbReference>